<organism evidence="2 3">
    <name type="scientific">Cerrena zonata</name>
    <dbReference type="NCBI Taxonomy" id="2478898"/>
    <lineage>
        <taxon>Eukaryota</taxon>
        <taxon>Fungi</taxon>
        <taxon>Dikarya</taxon>
        <taxon>Basidiomycota</taxon>
        <taxon>Agaricomycotina</taxon>
        <taxon>Agaricomycetes</taxon>
        <taxon>Polyporales</taxon>
        <taxon>Cerrenaceae</taxon>
        <taxon>Cerrena</taxon>
    </lineage>
</organism>
<gene>
    <name evidence="2" type="ORF">QCA50_015258</name>
</gene>
<feature type="transmembrane region" description="Helical" evidence="1">
    <location>
        <begin position="48"/>
        <end position="67"/>
    </location>
</feature>
<dbReference type="AlphaFoldDB" id="A0AAW0FW06"/>
<keyword evidence="1" id="KW-0812">Transmembrane</keyword>
<evidence type="ECO:0000256" key="1">
    <source>
        <dbReference type="SAM" id="Phobius"/>
    </source>
</evidence>
<sequence>MSQPVAGTSAELSAYLFFNIAAGHVALPVLAATLLFSTTARQHFTMINLCFAWIITGVSGTLLFYVGKHTGPEPGSSICLAQASLMDSLPMLTSMVTLSLVFNLWKTIITDEELFIRTRKVIIYNLGLLFAPYIMFTIFIAITVVLGRKHGDDVTRESQFFYCSLNWEPLTLAISILSTLVSIVTLGIEAHFIFWLRRHWGAICKSGFIEEIDLHLYSRIGIFTLYQATSIVLNLVSLEHNLGVLPQMFSASVGLVLFLLIASHPVIIHTWSFRRSANKQSLPWYGHSQPEEPTIRIRHASEATADTGTSTTLTMKDYYERKLGPNGHGVTVIGRPEEAFARPPGKQRSTISTWGF</sequence>
<feature type="transmembrane region" description="Helical" evidence="1">
    <location>
        <begin position="91"/>
        <end position="109"/>
    </location>
</feature>
<keyword evidence="1" id="KW-0472">Membrane</keyword>
<feature type="transmembrane region" description="Helical" evidence="1">
    <location>
        <begin position="248"/>
        <end position="271"/>
    </location>
</feature>
<feature type="transmembrane region" description="Helical" evidence="1">
    <location>
        <begin position="121"/>
        <end position="146"/>
    </location>
</feature>
<dbReference type="Proteomes" id="UP001385951">
    <property type="component" value="Unassembled WGS sequence"/>
</dbReference>
<feature type="transmembrane region" description="Helical" evidence="1">
    <location>
        <begin position="170"/>
        <end position="196"/>
    </location>
</feature>
<accession>A0AAW0FW06</accession>
<evidence type="ECO:0000313" key="3">
    <source>
        <dbReference type="Proteomes" id="UP001385951"/>
    </source>
</evidence>
<dbReference type="EMBL" id="JASBNA010000040">
    <property type="protein sequence ID" value="KAK7681526.1"/>
    <property type="molecule type" value="Genomic_DNA"/>
</dbReference>
<comment type="caution">
    <text evidence="2">The sequence shown here is derived from an EMBL/GenBank/DDBJ whole genome shotgun (WGS) entry which is preliminary data.</text>
</comment>
<feature type="transmembrane region" description="Helical" evidence="1">
    <location>
        <begin position="12"/>
        <end position="36"/>
    </location>
</feature>
<evidence type="ECO:0000313" key="2">
    <source>
        <dbReference type="EMBL" id="KAK7681526.1"/>
    </source>
</evidence>
<keyword evidence="1" id="KW-1133">Transmembrane helix</keyword>
<proteinExistence type="predicted"/>
<name>A0AAW0FW06_9APHY</name>
<keyword evidence="3" id="KW-1185">Reference proteome</keyword>
<reference evidence="2 3" key="1">
    <citation type="submission" date="2022-09" db="EMBL/GenBank/DDBJ databases">
        <authorList>
            <person name="Palmer J.M."/>
        </authorList>
    </citation>
    <scope>NUCLEOTIDE SEQUENCE [LARGE SCALE GENOMIC DNA]</scope>
    <source>
        <strain evidence="2 3">DSM 7382</strain>
    </source>
</reference>
<protein>
    <submittedName>
        <fullName evidence="2">Uncharacterized protein</fullName>
    </submittedName>
</protein>
<feature type="transmembrane region" description="Helical" evidence="1">
    <location>
        <begin position="216"/>
        <end position="236"/>
    </location>
</feature>